<keyword evidence="6 9" id="KW-0802">TPR repeat</keyword>
<evidence type="ECO:0000313" key="10">
    <source>
        <dbReference type="EMBL" id="KAH0519345.1"/>
    </source>
</evidence>
<evidence type="ECO:0000256" key="5">
    <source>
        <dbReference type="ARBA" id="ARBA00022794"/>
    </source>
</evidence>
<dbReference type="SUPFAM" id="SSF48452">
    <property type="entry name" value="TPR-like"/>
    <property type="match status" value="1"/>
</dbReference>
<evidence type="ECO:0000256" key="4">
    <source>
        <dbReference type="ARBA" id="ARBA00022737"/>
    </source>
</evidence>
<reference evidence="10" key="1">
    <citation type="submission" date="2020-03" db="EMBL/GenBank/DDBJ databases">
        <title>Studies in the Genomics of Life Span.</title>
        <authorList>
            <person name="Glass D."/>
        </authorList>
    </citation>
    <scope>NUCLEOTIDE SEQUENCE</scope>
    <source>
        <strain evidence="10">LTLLF</strain>
        <tissue evidence="10">Muscle</tissue>
    </source>
</reference>
<comment type="function">
    <text evidence="1 9">Required for polyglutamylation of axonemal tubulin. Plays a role in anterograde intraflagellar transport (IFT), the process by which cilia precursors are transported from the base of the cilium to the site of their incorporation at the tip.</text>
</comment>
<comment type="similarity">
    <text evidence="3 9">Belongs to the TTC30/dfy-1/fleer family.</text>
</comment>
<dbReference type="Proteomes" id="UP000710432">
    <property type="component" value="Unassembled WGS sequence"/>
</dbReference>
<dbReference type="PANTHER" id="PTHR20931">
    <property type="entry name" value="TETRATRICOPEPTIDE REPEAT PROTEIN 30"/>
    <property type="match status" value="1"/>
</dbReference>
<accession>A0A8J6GY28</accession>
<evidence type="ECO:0000313" key="11">
    <source>
        <dbReference type="Proteomes" id="UP000710432"/>
    </source>
</evidence>
<evidence type="ECO:0000256" key="3">
    <source>
        <dbReference type="ARBA" id="ARBA00009522"/>
    </source>
</evidence>
<keyword evidence="7 9" id="KW-0969">Cilium</keyword>
<evidence type="ECO:0000256" key="2">
    <source>
        <dbReference type="ARBA" id="ARBA00004138"/>
    </source>
</evidence>
<dbReference type="GO" id="GO:0120170">
    <property type="term" value="F:intraciliary transport particle B binding"/>
    <property type="evidence" value="ECO:0007669"/>
    <property type="project" value="TreeGrafter"/>
</dbReference>
<comment type="subcellular location">
    <subcellularLocation>
        <location evidence="2 9">Cell projection</location>
        <location evidence="2 9">Cilium</location>
    </subcellularLocation>
</comment>
<dbReference type="Gene3D" id="1.25.40.10">
    <property type="entry name" value="Tetratricopeptide repeat domain"/>
    <property type="match status" value="1"/>
</dbReference>
<dbReference type="InterPro" id="IPR011990">
    <property type="entry name" value="TPR-like_helical_dom_sf"/>
</dbReference>
<evidence type="ECO:0000256" key="1">
    <source>
        <dbReference type="ARBA" id="ARBA00002105"/>
    </source>
</evidence>
<evidence type="ECO:0000256" key="6">
    <source>
        <dbReference type="ARBA" id="ARBA00022803"/>
    </source>
</evidence>
<proteinExistence type="inferred from homology"/>
<dbReference type="GO" id="GO:0005879">
    <property type="term" value="C:axonemal microtubule"/>
    <property type="evidence" value="ECO:0007669"/>
    <property type="project" value="UniProtKB-UniRule"/>
</dbReference>
<keyword evidence="5 9" id="KW-0970">Cilium biogenesis/degradation</keyword>
<gene>
    <name evidence="10" type="ORF">LTLLF_208955</name>
</gene>
<dbReference type="GO" id="GO:0030992">
    <property type="term" value="C:intraciliary transport particle B"/>
    <property type="evidence" value="ECO:0007669"/>
    <property type="project" value="TreeGrafter"/>
</dbReference>
<dbReference type="EMBL" id="JAATJU010006035">
    <property type="protein sequence ID" value="KAH0519345.1"/>
    <property type="molecule type" value="Genomic_DNA"/>
</dbReference>
<name>A0A8J6GY28_MICOH</name>
<dbReference type="PANTHER" id="PTHR20931:SF7">
    <property type="entry name" value="INTRAFLAGELLAR TRANSPORT PROTEIN 70B"/>
    <property type="match status" value="1"/>
</dbReference>
<dbReference type="SMART" id="SM00028">
    <property type="entry name" value="TPR"/>
    <property type="match status" value="3"/>
</dbReference>
<evidence type="ECO:0000256" key="8">
    <source>
        <dbReference type="ARBA" id="ARBA00023273"/>
    </source>
</evidence>
<comment type="caution">
    <text evidence="10">The sequence shown here is derived from an EMBL/GenBank/DDBJ whole genome shotgun (WGS) entry which is preliminary data.</text>
</comment>
<dbReference type="InterPro" id="IPR039941">
    <property type="entry name" value="TT30"/>
</dbReference>
<dbReference type="AlphaFoldDB" id="A0A8J6GY28"/>
<protein>
    <recommendedName>
        <fullName evidence="9">Tetratricopeptide repeat protein 30</fullName>
    </recommendedName>
</protein>
<dbReference type="InterPro" id="IPR019734">
    <property type="entry name" value="TPR_rpt"/>
</dbReference>
<dbReference type="Pfam" id="PF13432">
    <property type="entry name" value="TPR_16"/>
    <property type="match status" value="2"/>
</dbReference>
<sequence length="333" mass="37470">MAGLSSSQIPDGEFTAVVYRLIRDSRYSEAVQLLDAELQRSPRSRAGLSLLAYCYYRLQEFELAAECYEQLSQMHPELEQYRLYQAQALYKACLYPEATRVAFLLDNPTYQTRVLRLQAAIKYSEGDLPGARSLVEQLLSGEGVEDSGGESDYDGQINLGCLLYKEGHYEAACSKFLAALQASGYQPDVSYNLALAYYSSRQYAPALKHIAEIIERGIRQHPELGVGMTTEGIDVRSVGNTVVLHQTALVEAFNLKAAIEYQLRNYEAAQEALTDMPPRAEEELDPVTLHNQALMNMDARPTEGFEKLQFLLQQNPFPPETFGNLLLLYCKYE</sequence>
<evidence type="ECO:0000256" key="9">
    <source>
        <dbReference type="RuleBase" id="RU367070"/>
    </source>
</evidence>
<dbReference type="GO" id="GO:0042073">
    <property type="term" value="P:intraciliary transport"/>
    <property type="evidence" value="ECO:0007669"/>
    <property type="project" value="UniProtKB-UniRule"/>
</dbReference>
<organism evidence="10 11">
    <name type="scientific">Microtus ochrogaster</name>
    <name type="common">Prairie vole</name>
    <dbReference type="NCBI Taxonomy" id="79684"/>
    <lineage>
        <taxon>Eukaryota</taxon>
        <taxon>Metazoa</taxon>
        <taxon>Chordata</taxon>
        <taxon>Craniata</taxon>
        <taxon>Vertebrata</taxon>
        <taxon>Euteleostomi</taxon>
        <taxon>Mammalia</taxon>
        <taxon>Eutheria</taxon>
        <taxon>Euarchontoglires</taxon>
        <taxon>Glires</taxon>
        <taxon>Rodentia</taxon>
        <taxon>Myomorpha</taxon>
        <taxon>Muroidea</taxon>
        <taxon>Cricetidae</taxon>
        <taxon>Arvicolinae</taxon>
        <taxon>Microtus</taxon>
    </lineage>
</organism>
<keyword evidence="4" id="KW-0677">Repeat</keyword>
<keyword evidence="8 9" id="KW-0966">Cell projection</keyword>
<dbReference type="FunFam" id="1.25.40.10:FF:000211">
    <property type="entry name" value="tetratricopeptide repeat protein 30B"/>
    <property type="match status" value="1"/>
</dbReference>
<evidence type="ECO:0000256" key="7">
    <source>
        <dbReference type="ARBA" id="ARBA00023069"/>
    </source>
</evidence>